<evidence type="ECO:0000256" key="5">
    <source>
        <dbReference type="ARBA" id="ARBA00022741"/>
    </source>
</evidence>
<dbReference type="Gene3D" id="3.30.420.40">
    <property type="match status" value="2"/>
</dbReference>
<feature type="binding site" evidence="10">
    <location>
        <position position="88"/>
    </location>
    <ligand>
        <name>sn-glycerol 3-phosphate</name>
        <dbReference type="ChEBI" id="CHEBI:57597"/>
    </ligand>
</feature>
<evidence type="ECO:0000256" key="2">
    <source>
        <dbReference type="ARBA" id="ARBA00009156"/>
    </source>
</evidence>
<dbReference type="InterPro" id="IPR000577">
    <property type="entry name" value="Carb_kinase_FGGY"/>
</dbReference>
<keyword evidence="15" id="KW-1185">Reference proteome</keyword>
<feature type="binding site" evidence="10">
    <location>
        <position position="318"/>
    </location>
    <ligand>
        <name>ATP</name>
        <dbReference type="ChEBI" id="CHEBI:30616"/>
    </ligand>
</feature>
<feature type="binding site" evidence="10">
    <location>
        <position position="139"/>
    </location>
    <ligand>
        <name>glycerol</name>
        <dbReference type="ChEBI" id="CHEBI:17754"/>
    </ligand>
</feature>
<feature type="binding site" evidence="10">
    <location>
        <position position="87"/>
    </location>
    <ligand>
        <name>glycerol</name>
        <dbReference type="ChEBI" id="CHEBI:17754"/>
    </ligand>
</feature>
<evidence type="ECO:0000256" key="9">
    <source>
        <dbReference type="ARBA" id="ARBA00052101"/>
    </source>
</evidence>
<feature type="binding site" evidence="10">
    <location>
        <position position="314"/>
    </location>
    <ligand>
        <name>ATP</name>
        <dbReference type="ChEBI" id="CHEBI:30616"/>
    </ligand>
</feature>
<evidence type="ECO:0000256" key="7">
    <source>
        <dbReference type="ARBA" id="ARBA00022798"/>
    </source>
</evidence>
<feature type="binding site" evidence="10">
    <location>
        <position position="17"/>
    </location>
    <ligand>
        <name>ATP</name>
        <dbReference type="ChEBI" id="CHEBI:30616"/>
    </ligand>
</feature>
<sequence>MIMKTNKKYIIALDQGTTSSRSVVINHNANIVAVSQREIKQIYPKPGWVEHDPMDIWNSQNNTLMEVLNHNNIRPEEIAAIGISNQRETTIIWDKKTGKPIYNAIVWQDPRTANYCNILKEKGLEKYIKKTHGLVINPYFSATKVKWILDNVKEAKNKAKNGDLLFGTVDSWLIWKMTHGKVHVTDYTNASRTMMFNIHTLEWDQYILDILDIPIEILPKLKSSSEIYGYTNINGDNNNPIPIAGIAGDQQAALYGQLCVYPGMAKNTYGTGCFMLMNTGKEAVTSNEGLLTTIACGPRGEVNYALEGAVFIGGAAIQWLRDEIKLIHDSSDSEYFAMKVKDNNGVYVVPAFTGLGAPYWDPYARGAIFGLTRGVNANHIIRATLESIAWQTCDVLVAMQNDAKTKLKSLRVDGGAVNNNFLMQFQSDILETCVERLKTTEVTSIGASWLAGLAVGFWNDLEELKSKVIIEHIFHPKMQKQKRKNMYKNWKKAIAYSRAWTK</sequence>
<feature type="binding site" evidence="10">
    <location>
        <position position="18"/>
    </location>
    <ligand>
        <name>ATP</name>
        <dbReference type="ChEBI" id="CHEBI:30616"/>
    </ligand>
</feature>
<comment type="function">
    <text evidence="10">Key enzyme in the regulation of glycerol uptake and metabolism. Catalyzes the phosphorylation of glycerol to yield sn-glycerol 3-phosphate.</text>
</comment>
<feature type="binding site" evidence="10">
    <location>
        <position position="250"/>
    </location>
    <ligand>
        <name>glycerol</name>
        <dbReference type="ChEBI" id="CHEBI:17754"/>
    </ligand>
</feature>
<dbReference type="NCBIfam" id="TIGR01311">
    <property type="entry name" value="glycerol_kin"/>
    <property type="match status" value="1"/>
</dbReference>
<feature type="domain" description="Carbohydrate kinase FGGY C-terminal" evidence="13">
    <location>
        <begin position="266"/>
        <end position="454"/>
    </location>
</feature>
<name>A0A346DZY5_9ENTR</name>
<accession>A0A346DZY5</accession>
<dbReference type="KEGG" id="ppet:C9I82_326"/>
<dbReference type="InterPro" id="IPR043129">
    <property type="entry name" value="ATPase_NBD"/>
</dbReference>
<evidence type="ECO:0000259" key="12">
    <source>
        <dbReference type="Pfam" id="PF00370"/>
    </source>
</evidence>
<comment type="activity regulation">
    <text evidence="10">Activity of this regulatory enzyme is affected by several metabolites. Allosterically and non-competitively inhibited by fructose 1,6-bisphosphate (FBP) and unphosphorylated phosphocarrier protein EIIA-Glc (III-Glc), an integral component of the bacterial phosphotransferase (PTS) system.</text>
</comment>
<dbReference type="InterPro" id="IPR018485">
    <property type="entry name" value="FGGY_C"/>
</dbReference>
<dbReference type="GO" id="GO:0005524">
    <property type="term" value="F:ATP binding"/>
    <property type="evidence" value="ECO:0007669"/>
    <property type="project" value="UniProtKB-UniRule"/>
</dbReference>
<feature type="binding site" evidence="10">
    <location>
        <position position="249"/>
    </location>
    <ligand>
        <name>glycerol</name>
        <dbReference type="ChEBI" id="CHEBI:17754"/>
    </ligand>
</feature>
<comment type="pathway">
    <text evidence="1 10">Polyol metabolism; glycerol degradation via glycerol kinase pathway; sn-glycerol 3-phosphate from glycerol: step 1/1.</text>
</comment>
<feature type="binding site" evidence="10">
    <location>
        <position position="415"/>
    </location>
    <ligand>
        <name>ADP</name>
        <dbReference type="ChEBI" id="CHEBI:456216"/>
    </ligand>
</feature>
<dbReference type="GO" id="GO:0046872">
    <property type="term" value="F:metal ion binding"/>
    <property type="evidence" value="ECO:0007669"/>
    <property type="project" value="UniProtKB-KW"/>
</dbReference>
<dbReference type="GO" id="GO:0004370">
    <property type="term" value="F:glycerol kinase activity"/>
    <property type="evidence" value="ECO:0007669"/>
    <property type="project" value="UniProtKB-UniRule"/>
</dbReference>
<feature type="binding site" evidence="10">
    <location>
        <position position="87"/>
    </location>
    <ligand>
        <name>sn-glycerol 3-phosphate</name>
        <dbReference type="ChEBI" id="CHEBI:57597"/>
    </ligand>
</feature>
<comment type="subunit">
    <text evidence="10">Homotetramer and homodimer (in equilibrium). Heterodimer with EIIA-Glc. Binds 1 zinc ion per glycerol kinase EIIA-Glc dimer. The zinc ion is important for dimerization.</text>
</comment>
<dbReference type="PIRSF" id="PIRSF000538">
    <property type="entry name" value="GlpK"/>
    <property type="match status" value="1"/>
</dbReference>
<dbReference type="InterPro" id="IPR018484">
    <property type="entry name" value="FGGY_N"/>
</dbReference>
<feature type="binding site" evidence="10">
    <location>
        <position position="17"/>
    </location>
    <ligand>
        <name>sn-glycerol 3-phosphate</name>
        <dbReference type="ChEBI" id="CHEBI:57597"/>
    </ligand>
</feature>
<evidence type="ECO:0000259" key="13">
    <source>
        <dbReference type="Pfam" id="PF02782"/>
    </source>
</evidence>
<evidence type="ECO:0000256" key="3">
    <source>
        <dbReference type="ARBA" id="ARBA00022533"/>
    </source>
</evidence>
<gene>
    <name evidence="10" type="primary">glpK</name>
    <name evidence="14" type="ORF">C9I82_326</name>
</gene>
<evidence type="ECO:0000313" key="15">
    <source>
        <dbReference type="Proteomes" id="UP000256856"/>
    </source>
</evidence>
<proteinExistence type="inferred from homology"/>
<feature type="binding site" evidence="10">
    <location>
        <position position="88"/>
    </location>
    <ligand>
        <name>glycerol</name>
        <dbReference type="ChEBI" id="CHEBI:17754"/>
    </ligand>
</feature>
<dbReference type="EC" id="2.7.1.30" evidence="10"/>
<evidence type="ECO:0000256" key="10">
    <source>
        <dbReference type="HAMAP-Rule" id="MF_00186"/>
    </source>
</evidence>
<evidence type="ECO:0000256" key="8">
    <source>
        <dbReference type="ARBA" id="ARBA00022840"/>
    </source>
</evidence>
<feature type="domain" description="Carbohydrate kinase FGGY N-terminal" evidence="12">
    <location>
        <begin position="9"/>
        <end position="256"/>
    </location>
</feature>
<dbReference type="SUPFAM" id="SSF53067">
    <property type="entry name" value="Actin-like ATPase domain"/>
    <property type="match status" value="2"/>
</dbReference>
<dbReference type="GO" id="GO:0019563">
    <property type="term" value="P:glycerol catabolic process"/>
    <property type="evidence" value="ECO:0007669"/>
    <property type="project" value="UniProtKB-UniRule"/>
</dbReference>
<keyword evidence="8 10" id="KW-0067">ATP-binding</keyword>
<keyword evidence="6 10" id="KW-0418">Kinase</keyword>
<dbReference type="FunFam" id="3.30.420.40:FF:000008">
    <property type="entry name" value="Glycerol kinase"/>
    <property type="match status" value="1"/>
</dbReference>
<feature type="binding site" evidence="10">
    <location>
        <position position="249"/>
    </location>
    <ligand>
        <name>sn-glycerol 3-phosphate</name>
        <dbReference type="ChEBI" id="CHEBI:57597"/>
    </ligand>
</feature>
<feature type="binding site" evidence="10">
    <location>
        <position position="314"/>
    </location>
    <ligand>
        <name>ADP</name>
        <dbReference type="ChEBI" id="CHEBI:456216"/>
    </ligand>
</feature>
<dbReference type="GO" id="GO:0006072">
    <property type="term" value="P:glycerol-3-phosphate metabolic process"/>
    <property type="evidence" value="ECO:0007669"/>
    <property type="project" value="InterPro"/>
</dbReference>
<feature type="binding site" evidence="10">
    <location>
        <position position="139"/>
    </location>
    <ligand>
        <name>sn-glycerol 3-phosphate</name>
        <dbReference type="ChEBI" id="CHEBI:57597"/>
    </ligand>
</feature>
<feature type="binding site" evidence="10">
    <location>
        <position position="271"/>
    </location>
    <ligand>
        <name>ADP</name>
        <dbReference type="ChEBI" id="CHEBI:456216"/>
    </ligand>
</feature>
<dbReference type="CDD" id="cd07786">
    <property type="entry name" value="FGGY_EcGK_like"/>
    <property type="match status" value="1"/>
</dbReference>
<dbReference type="GO" id="GO:0005829">
    <property type="term" value="C:cytosol"/>
    <property type="evidence" value="ECO:0007669"/>
    <property type="project" value="TreeGrafter"/>
</dbReference>
<dbReference type="Pfam" id="PF00370">
    <property type="entry name" value="FGGY_N"/>
    <property type="match status" value="1"/>
</dbReference>
<evidence type="ECO:0000313" key="14">
    <source>
        <dbReference type="EMBL" id="AXN02290.1"/>
    </source>
</evidence>
<protein>
    <recommendedName>
        <fullName evidence="10">Glycerol kinase</fullName>
        <ecNumber evidence="10">2.7.1.30</ecNumber>
    </recommendedName>
    <alternativeName>
        <fullName evidence="10">ATP:glycerol 3-phosphotransferase</fullName>
    </alternativeName>
    <alternativeName>
        <fullName evidence="10">Glycerokinase</fullName>
        <shortName evidence="10">GK</shortName>
    </alternativeName>
</protein>
<feature type="binding site" evidence="10">
    <location>
        <position position="19"/>
    </location>
    <ligand>
        <name>ATP</name>
        <dbReference type="ChEBI" id="CHEBI:30616"/>
    </ligand>
</feature>
<dbReference type="HAMAP" id="MF_00186">
    <property type="entry name" value="Glycerol_kin"/>
    <property type="match status" value="1"/>
</dbReference>
<keyword evidence="3 10" id="KW-0021">Allosteric enzyme</keyword>
<evidence type="ECO:0000256" key="11">
    <source>
        <dbReference type="RuleBase" id="RU003733"/>
    </source>
</evidence>
<organism evidence="14 15">
    <name type="scientific">Candidatus Purcelliella pentastirinorum</name>
    <dbReference type="NCBI Taxonomy" id="472834"/>
    <lineage>
        <taxon>Bacteria</taxon>
        <taxon>Pseudomonadati</taxon>
        <taxon>Pseudomonadota</taxon>
        <taxon>Gammaproteobacteria</taxon>
        <taxon>Enterobacterales</taxon>
        <taxon>Enterobacteriaceae</taxon>
        <taxon>Candidatus Purcelliella</taxon>
    </lineage>
</organism>
<feature type="binding site" evidence="10">
    <location>
        <position position="17"/>
    </location>
    <ligand>
        <name>ADP</name>
        <dbReference type="ChEBI" id="CHEBI:456216"/>
    </ligand>
</feature>
<comment type="similarity">
    <text evidence="2 10 11">Belongs to the FGGY kinase family.</text>
</comment>
<keyword evidence="4 10" id="KW-0808">Transferase</keyword>
<dbReference type="EMBL" id="CP028374">
    <property type="protein sequence ID" value="AXN02290.1"/>
    <property type="molecule type" value="Genomic_DNA"/>
</dbReference>
<dbReference type="Proteomes" id="UP000256856">
    <property type="component" value="Chromosome"/>
</dbReference>
<keyword evidence="5 10" id="KW-0547">Nucleotide-binding</keyword>
<keyword evidence="10" id="KW-0479">Metal-binding</keyword>
<dbReference type="InterPro" id="IPR018483">
    <property type="entry name" value="Carb_kinase_FGGY_CS"/>
</dbReference>
<dbReference type="UniPathway" id="UPA00618">
    <property type="reaction ID" value="UER00672"/>
</dbReference>
<dbReference type="InterPro" id="IPR005999">
    <property type="entry name" value="Glycerol_kin"/>
</dbReference>
<dbReference type="PROSITE" id="PS00445">
    <property type="entry name" value="FGGY_KINASES_2"/>
    <property type="match status" value="1"/>
</dbReference>
<dbReference type="FunFam" id="3.30.420.40:FF:000007">
    <property type="entry name" value="Glycerol kinase"/>
    <property type="match status" value="1"/>
</dbReference>
<feature type="binding site" evidence="10">
    <location>
        <position position="271"/>
    </location>
    <ligand>
        <name>ATP</name>
        <dbReference type="ChEBI" id="CHEBI:30616"/>
    </ligand>
</feature>
<evidence type="ECO:0000256" key="4">
    <source>
        <dbReference type="ARBA" id="ARBA00022679"/>
    </source>
</evidence>
<feature type="binding site" evidence="10">
    <location>
        <position position="415"/>
    </location>
    <ligand>
        <name>ATP</name>
        <dbReference type="ChEBI" id="CHEBI:30616"/>
    </ligand>
</feature>
<keyword evidence="10" id="KW-0862">Zinc</keyword>
<dbReference type="PROSITE" id="PS00933">
    <property type="entry name" value="FGGY_KINASES_1"/>
    <property type="match status" value="1"/>
</dbReference>
<evidence type="ECO:0000256" key="6">
    <source>
        <dbReference type="ARBA" id="ARBA00022777"/>
    </source>
</evidence>
<dbReference type="Pfam" id="PF02782">
    <property type="entry name" value="FGGY_C"/>
    <property type="match status" value="1"/>
</dbReference>
<comment type="caution">
    <text evidence="10">Lacks conserved residue(s) required for the propagation of feature annotation.</text>
</comment>
<dbReference type="AlphaFoldDB" id="A0A346DZY5"/>
<evidence type="ECO:0000256" key="1">
    <source>
        <dbReference type="ARBA" id="ARBA00005190"/>
    </source>
</evidence>
<feature type="binding site" evidence="10">
    <location>
        <position position="21"/>
    </location>
    <ligand>
        <name>ADP</name>
        <dbReference type="ChEBI" id="CHEBI:456216"/>
    </ligand>
</feature>
<feature type="binding site" evidence="10">
    <location>
        <position position="419"/>
    </location>
    <ligand>
        <name>ADP</name>
        <dbReference type="ChEBI" id="CHEBI:456216"/>
    </ligand>
</feature>
<dbReference type="PANTHER" id="PTHR10196:SF69">
    <property type="entry name" value="GLYCEROL KINASE"/>
    <property type="match status" value="1"/>
</dbReference>
<comment type="catalytic activity">
    <reaction evidence="9 10">
        <text>glycerol + ATP = sn-glycerol 3-phosphate + ADP + H(+)</text>
        <dbReference type="Rhea" id="RHEA:21644"/>
        <dbReference type="ChEBI" id="CHEBI:15378"/>
        <dbReference type="ChEBI" id="CHEBI:17754"/>
        <dbReference type="ChEBI" id="CHEBI:30616"/>
        <dbReference type="ChEBI" id="CHEBI:57597"/>
        <dbReference type="ChEBI" id="CHEBI:456216"/>
        <dbReference type="EC" id="2.7.1.30"/>
    </reaction>
</comment>
<dbReference type="NCBIfam" id="NF000756">
    <property type="entry name" value="PRK00047.1"/>
    <property type="match status" value="1"/>
</dbReference>
<reference evidence="14 15" key="1">
    <citation type="submission" date="2018-03" db="EMBL/GenBank/DDBJ databases">
        <title>A parallel universe: an anciently diverged bacterial symbiosis in a Hawaiian planthopper (Hemiptera: Cixiidae) reveals rearranged nutritional responsibilities.</title>
        <authorList>
            <person name="Bennett G."/>
            <person name="Mao M."/>
        </authorList>
    </citation>
    <scope>NUCLEOTIDE SEQUENCE [LARGE SCALE GENOMIC DNA]</scope>
    <source>
        <strain evidence="14 15">OLIH</strain>
    </source>
</reference>
<dbReference type="PANTHER" id="PTHR10196">
    <property type="entry name" value="SUGAR KINASE"/>
    <property type="match status" value="1"/>
</dbReference>
<keyword evidence="7 10" id="KW-0319">Glycerol metabolism</keyword>